<dbReference type="InterPro" id="IPR036812">
    <property type="entry name" value="NAD(P)_OxRdtase_dom_sf"/>
</dbReference>
<dbReference type="PRINTS" id="PR00069">
    <property type="entry name" value="ALDKETRDTASE"/>
</dbReference>
<keyword evidence="1" id="KW-0560">Oxidoreductase</keyword>
<evidence type="ECO:0000313" key="3">
    <source>
        <dbReference type="EMBL" id="SVC18043.1"/>
    </source>
</evidence>
<gene>
    <name evidence="3" type="ORF">METZ01_LOCUS270897</name>
</gene>
<dbReference type="EMBL" id="UINC01077691">
    <property type="protein sequence ID" value="SVC18043.1"/>
    <property type="molecule type" value="Genomic_DNA"/>
</dbReference>
<dbReference type="Pfam" id="PF00248">
    <property type="entry name" value="Aldo_ket_red"/>
    <property type="match status" value="1"/>
</dbReference>
<protein>
    <recommendedName>
        <fullName evidence="2">NADP-dependent oxidoreductase domain-containing protein</fullName>
    </recommendedName>
</protein>
<dbReference type="AlphaFoldDB" id="A0A382K3D4"/>
<proteinExistence type="predicted"/>
<dbReference type="InterPro" id="IPR050523">
    <property type="entry name" value="AKR_Detox_Biosynth"/>
</dbReference>
<dbReference type="SUPFAM" id="SSF51430">
    <property type="entry name" value="NAD(P)-linked oxidoreductase"/>
    <property type="match status" value="1"/>
</dbReference>
<feature type="domain" description="NADP-dependent oxidoreductase" evidence="2">
    <location>
        <begin position="15"/>
        <end position="320"/>
    </location>
</feature>
<organism evidence="3">
    <name type="scientific">marine metagenome</name>
    <dbReference type="NCBI Taxonomy" id="408172"/>
    <lineage>
        <taxon>unclassified sequences</taxon>
        <taxon>metagenomes</taxon>
        <taxon>ecological metagenomes</taxon>
    </lineage>
</organism>
<dbReference type="InterPro" id="IPR023210">
    <property type="entry name" value="NADP_OxRdtase_dom"/>
</dbReference>
<dbReference type="PANTHER" id="PTHR43364:SF4">
    <property type="entry name" value="NAD(P)-LINKED OXIDOREDUCTASE SUPERFAMILY PROTEIN"/>
    <property type="match status" value="1"/>
</dbReference>
<accession>A0A382K3D4</accession>
<dbReference type="PANTHER" id="PTHR43364">
    <property type="entry name" value="NADH-SPECIFIC METHYLGLYOXAL REDUCTASE-RELATED"/>
    <property type="match status" value="1"/>
</dbReference>
<sequence>MQTRRLGNSGLDLTPIGFGTWAIGGDDWGMGWGPQEDADSIAAIHEALDHGINWIDTAHAYGFGKSEEVVGRALKEWSGEVIIATKCGVLPNEVRFPYRDANREKILEEVEGSLKRLQVDCIDLYQIHWPELDEKVEEAWQTLLDLKEQGKIRWPAVCNYDVSHLERASKLGPVTSLQPRYSLLNRQIETEGHMNWCRENNCGIVSYSPMESGLLTNKTTPEWIDALPETDWRQHKPDHPVARNIHPPRREHYLKFLGVLNDIASASGHTIAQLAVAWTLRRPEITSAIVGARRTGQIAETVKAGEWLLSAEELNSIESAHAEFTEAVS</sequence>
<dbReference type="InterPro" id="IPR020471">
    <property type="entry name" value="AKR"/>
</dbReference>
<name>A0A382K3D4_9ZZZZ</name>
<dbReference type="GO" id="GO:0005829">
    <property type="term" value="C:cytosol"/>
    <property type="evidence" value="ECO:0007669"/>
    <property type="project" value="TreeGrafter"/>
</dbReference>
<dbReference type="Gene3D" id="3.20.20.100">
    <property type="entry name" value="NADP-dependent oxidoreductase domain"/>
    <property type="match status" value="1"/>
</dbReference>
<evidence type="ECO:0000259" key="2">
    <source>
        <dbReference type="Pfam" id="PF00248"/>
    </source>
</evidence>
<dbReference type="CDD" id="cd19102">
    <property type="entry name" value="AKR_unchar"/>
    <property type="match status" value="1"/>
</dbReference>
<reference evidence="3" key="1">
    <citation type="submission" date="2018-05" db="EMBL/GenBank/DDBJ databases">
        <authorList>
            <person name="Lanie J.A."/>
            <person name="Ng W.-L."/>
            <person name="Kazmierczak K.M."/>
            <person name="Andrzejewski T.M."/>
            <person name="Davidsen T.M."/>
            <person name="Wayne K.J."/>
            <person name="Tettelin H."/>
            <person name="Glass J.I."/>
            <person name="Rusch D."/>
            <person name="Podicherti R."/>
            <person name="Tsui H.-C.T."/>
            <person name="Winkler M.E."/>
        </authorList>
    </citation>
    <scope>NUCLEOTIDE SEQUENCE</scope>
</reference>
<evidence type="ECO:0000256" key="1">
    <source>
        <dbReference type="ARBA" id="ARBA00023002"/>
    </source>
</evidence>
<dbReference type="GO" id="GO:0016491">
    <property type="term" value="F:oxidoreductase activity"/>
    <property type="evidence" value="ECO:0007669"/>
    <property type="project" value="UniProtKB-KW"/>
</dbReference>